<dbReference type="InterPro" id="IPR010640">
    <property type="entry name" value="Low_temperature_requirement_A"/>
</dbReference>
<feature type="transmembrane region" description="Helical" evidence="1">
    <location>
        <begin position="379"/>
        <end position="400"/>
    </location>
</feature>
<evidence type="ECO:0000256" key="1">
    <source>
        <dbReference type="SAM" id="Phobius"/>
    </source>
</evidence>
<protein>
    <recommendedName>
        <fullName evidence="4">Low temperature requirement A</fullName>
    </recommendedName>
</protein>
<feature type="transmembrane region" description="Helical" evidence="1">
    <location>
        <begin position="501"/>
        <end position="525"/>
    </location>
</feature>
<feature type="transmembrane region" description="Helical" evidence="1">
    <location>
        <begin position="433"/>
        <end position="450"/>
    </location>
</feature>
<organism evidence="2 3">
    <name type="scientific">Immersiella caudata</name>
    <dbReference type="NCBI Taxonomy" id="314043"/>
    <lineage>
        <taxon>Eukaryota</taxon>
        <taxon>Fungi</taxon>
        <taxon>Dikarya</taxon>
        <taxon>Ascomycota</taxon>
        <taxon>Pezizomycotina</taxon>
        <taxon>Sordariomycetes</taxon>
        <taxon>Sordariomycetidae</taxon>
        <taxon>Sordariales</taxon>
        <taxon>Lasiosphaeriaceae</taxon>
        <taxon>Immersiella</taxon>
    </lineage>
</organism>
<keyword evidence="1" id="KW-0472">Membrane</keyword>
<feature type="transmembrane region" description="Helical" evidence="1">
    <location>
        <begin position="456"/>
        <end position="480"/>
    </location>
</feature>
<dbReference type="Proteomes" id="UP001175000">
    <property type="component" value="Unassembled WGS sequence"/>
</dbReference>
<proteinExistence type="predicted"/>
<dbReference type="Pfam" id="PF06772">
    <property type="entry name" value="LtrA"/>
    <property type="match status" value="1"/>
</dbReference>
<feature type="transmembrane region" description="Helical" evidence="1">
    <location>
        <begin position="615"/>
        <end position="634"/>
    </location>
</feature>
<sequence length="693" mass="77338">MTSSPNPRRNRPSEFLLPDGRKVLVALPSDIEALRQRYARSHDADPPIQVEVVVHGSDEHRHFLGVTKSHHETRRAQLRERVGADVVDELETARAHLDAVSAQLDKLEAAALGSGLGANFEKFGFDAKVRTYADESGEESTTASSRASLASVGGEKGFWEGGVRGDGEAMRLFRRPIIKQYFHRGLLWRSSEHTQVMSFELFFDLLYVGIIAINGDRALEYPTALELLRFTVTFLMTWRIWSDIQQIISWFETNDIFQRVQVLFLMALLLGTTTNMLQTFHGEQDSFTQLVTFYLAARLFGALCLLMAAYFVPLVKGMMIASAINVVVGAALWIASTHLTPNSASHGVLEHRAAETPEPAAATEEAHGDGLVAQHPGRLALVFIALAVDLYGSMVPVFLFRYGRSHTTPLAKRFNRLFEFFPALNIEHKVERTNMFITLVLGYSVVAMIFQNTGAFVLNAFLGKAFLGLTQAFIFNWLYFEVDGSNIRTHAIRWHVETSIIWQNAHLLFTLSYILAAAAMCKLVVLTDCPNAPISALTPFYQHRSGDYISTGLRLYYCIGLGLALFSMGLISLSHEHRVPLGTCKLPKWVRLGNRLLVCIIFFTLPAAGDRLNSLALVSITTSLSAWTLFFELYGKTCKFQPFFTGVDEKVDKCEYTAKCSLRRLERAKKDDGEIDIVELGRSEKTAAVTATS</sequence>
<accession>A0AA39WVW7</accession>
<evidence type="ECO:0008006" key="4">
    <source>
        <dbReference type="Google" id="ProtNLM"/>
    </source>
</evidence>
<feature type="transmembrane region" description="Helical" evidence="1">
    <location>
        <begin position="262"/>
        <end position="281"/>
    </location>
</feature>
<comment type="caution">
    <text evidence="2">The sequence shown here is derived from an EMBL/GenBank/DDBJ whole genome shotgun (WGS) entry which is preliminary data.</text>
</comment>
<feature type="transmembrane region" description="Helical" evidence="1">
    <location>
        <begin position="293"/>
        <end position="312"/>
    </location>
</feature>
<feature type="transmembrane region" description="Helical" evidence="1">
    <location>
        <begin position="592"/>
        <end position="609"/>
    </location>
</feature>
<gene>
    <name evidence="2" type="ORF">B0T14DRAFT_149283</name>
</gene>
<keyword evidence="3" id="KW-1185">Reference proteome</keyword>
<evidence type="ECO:0000313" key="3">
    <source>
        <dbReference type="Proteomes" id="UP001175000"/>
    </source>
</evidence>
<feature type="transmembrane region" description="Helical" evidence="1">
    <location>
        <begin position="554"/>
        <end position="571"/>
    </location>
</feature>
<name>A0AA39WVW7_9PEZI</name>
<evidence type="ECO:0000313" key="2">
    <source>
        <dbReference type="EMBL" id="KAK0622511.1"/>
    </source>
</evidence>
<keyword evidence="1" id="KW-0812">Transmembrane</keyword>
<feature type="transmembrane region" description="Helical" evidence="1">
    <location>
        <begin position="319"/>
        <end position="336"/>
    </location>
</feature>
<dbReference type="PANTHER" id="PTHR36840">
    <property type="entry name" value="BLL5714 PROTEIN"/>
    <property type="match status" value="1"/>
</dbReference>
<dbReference type="PANTHER" id="PTHR36840:SF1">
    <property type="entry name" value="BLL5714 PROTEIN"/>
    <property type="match status" value="1"/>
</dbReference>
<keyword evidence="1" id="KW-1133">Transmembrane helix</keyword>
<reference evidence="2" key="1">
    <citation type="submission" date="2023-06" db="EMBL/GenBank/DDBJ databases">
        <title>Genome-scale phylogeny and comparative genomics of the fungal order Sordariales.</title>
        <authorList>
            <consortium name="Lawrence Berkeley National Laboratory"/>
            <person name="Hensen N."/>
            <person name="Bonometti L."/>
            <person name="Westerberg I."/>
            <person name="Brannstrom I.O."/>
            <person name="Guillou S."/>
            <person name="Cros-Aarteil S."/>
            <person name="Calhoun S."/>
            <person name="Haridas S."/>
            <person name="Kuo A."/>
            <person name="Mondo S."/>
            <person name="Pangilinan J."/>
            <person name="Riley R."/>
            <person name="Labutti K."/>
            <person name="Andreopoulos B."/>
            <person name="Lipzen A."/>
            <person name="Chen C."/>
            <person name="Yanf M."/>
            <person name="Daum C."/>
            <person name="Ng V."/>
            <person name="Clum A."/>
            <person name="Steindorff A."/>
            <person name="Ohm R."/>
            <person name="Martin F."/>
            <person name="Silar P."/>
            <person name="Natvig D."/>
            <person name="Lalanne C."/>
            <person name="Gautier V."/>
            <person name="Ament-Velasquez S.L."/>
            <person name="Kruys A."/>
            <person name="Hutchinson M.I."/>
            <person name="Powell A.J."/>
            <person name="Barry K."/>
            <person name="Miller A.N."/>
            <person name="Grigoriev I.V."/>
            <person name="Debuchy R."/>
            <person name="Gladieux P."/>
            <person name="Thoren M.H."/>
            <person name="Johannesson H."/>
        </authorList>
    </citation>
    <scope>NUCLEOTIDE SEQUENCE</scope>
    <source>
        <strain evidence="2">CBS 606.72</strain>
    </source>
</reference>
<dbReference type="AlphaFoldDB" id="A0AA39WVW7"/>
<dbReference type="EMBL" id="JAULSU010000003">
    <property type="protein sequence ID" value="KAK0622511.1"/>
    <property type="molecule type" value="Genomic_DNA"/>
</dbReference>